<feature type="transmembrane region" description="Helical" evidence="2">
    <location>
        <begin position="135"/>
        <end position="156"/>
    </location>
</feature>
<organism evidence="3 4">
    <name type="scientific">Actinomadura logoneensis</name>
    <dbReference type="NCBI Taxonomy" id="2293572"/>
    <lineage>
        <taxon>Bacteria</taxon>
        <taxon>Bacillati</taxon>
        <taxon>Actinomycetota</taxon>
        <taxon>Actinomycetes</taxon>
        <taxon>Streptosporangiales</taxon>
        <taxon>Thermomonosporaceae</taxon>
        <taxon>Actinomadura</taxon>
    </lineage>
</organism>
<feature type="compositionally biased region" description="Gly residues" evidence="1">
    <location>
        <begin position="1"/>
        <end position="10"/>
    </location>
</feature>
<protein>
    <submittedName>
        <fullName evidence="3">Uncharacterized protein</fullName>
    </submittedName>
</protein>
<evidence type="ECO:0000313" key="4">
    <source>
        <dbReference type="Proteomes" id="UP000261811"/>
    </source>
</evidence>
<name>A0A372JHB4_9ACTN</name>
<accession>A0A372JHB4</accession>
<feature type="transmembrane region" description="Helical" evidence="2">
    <location>
        <begin position="162"/>
        <end position="188"/>
    </location>
</feature>
<evidence type="ECO:0000256" key="1">
    <source>
        <dbReference type="SAM" id="MobiDB-lite"/>
    </source>
</evidence>
<dbReference type="AlphaFoldDB" id="A0A372JHB4"/>
<feature type="region of interest" description="Disordered" evidence="1">
    <location>
        <begin position="1"/>
        <end position="24"/>
    </location>
</feature>
<keyword evidence="2" id="KW-0472">Membrane</keyword>
<dbReference type="OrthoDB" id="3483598at2"/>
<feature type="non-terminal residue" evidence="3">
    <location>
        <position position="1"/>
    </location>
</feature>
<feature type="transmembrane region" description="Helical" evidence="2">
    <location>
        <begin position="62"/>
        <end position="84"/>
    </location>
</feature>
<feature type="non-terminal residue" evidence="3">
    <location>
        <position position="190"/>
    </location>
</feature>
<feature type="transmembrane region" description="Helical" evidence="2">
    <location>
        <begin position="104"/>
        <end position="128"/>
    </location>
</feature>
<dbReference type="EMBL" id="QURH01000359">
    <property type="protein sequence ID" value="RFU39377.1"/>
    <property type="molecule type" value="Genomic_DNA"/>
</dbReference>
<sequence>AGGGGRPGRGGARRRGRAHPQAWQRGFRCRRATRPPSRQDRYADFIALHESFADVDAAARRLWLIGLGSALVTALLAFGSAYVVRSMTDVPVPSFVDRTVGPGGAGAAYAICSAAVTLQLTALVQILIATADRPVRAFLCSGGLLVLLVTALPLLVGGPAQAVAATAVLDGCGGVAAVAVLAAAASVVGP</sequence>
<gene>
    <name evidence="3" type="ORF">DZF91_22715</name>
</gene>
<comment type="caution">
    <text evidence="3">The sequence shown here is derived from an EMBL/GenBank/DDBJ whole genome shotgun (WGS) entry which is preliminary data.</text>
</comment>
<proteinExistence type="predicted"/>
<reference evidence="3 4" key="1">
    <citation type="submission" date="2018-08" db="EMBL/GenBank/DDBJ databases">
        <title>Actinomadura jelena sp. nov., a novel Actinomycete isolated from soil in Chad.</title>
        <authorList>
            <person name="Shi L."/>
        </authorList>
    </citation>
    <scope>NUCLEOTIDE SEQUENCE [LARGE SCALE GENOMIC DNA]</scope>
    <source>
        <strain evidence="3 4">NEAU-G17</strain>
    </source>
</reference>
<keyword evidence="4" id="KW-1185">Reference proteome</keyword>
<dbReference type="RefSeq" id="WP_117359460.1">
    <property type="nucleotide sequence ID" value="NZ_QURH01000359.1"/>
</dbReference>
<keyword evidence="2" id="KW-0812">Transmembrane</keyword>
<dbReference type="Proteomes" id="UP000261811">
    <property type="component" value="Unassembled WGS sequence"/>
</dbReference>
<evidence type="ECO:0000313" key="3">
    <source>
        <dbReference type="EMBL" id="RFU39377.1"/>
    </source>
</evidence>
<keyword evidence="2" id="KW-1133">Transmembrane helix</keyword>
<evidence type="ECO:0000256" key="2">
    <source>
        <dbReference type="SAM" id="Phobius"/>
    </source>
</evidence>